<dbReference type="KEGG" id="cthr:CTHT_0013720"/>
<feature type="coiled-coil region" evidence="1">
    <location>
        <begin position="55"/>
        <end position="85"/>
    </location>
</feature>
<dbReference type="RefSeq" id="XP_006691887.1">
    <property type="nucleotide sequence ID" value="XM_006691824.1"/>
</dbReference>
<proteinExistence type="predicted"/>
<evidence type="ECO:0000256" key="2">
    <source>
        <dbReference type="SAM" id="Phobius"/>
    </source>
</evidence>
<keyword evidence="1" id="KW-0175">Coiled coil</keyword>
<keyword evidence="4" id="KW-1185">Reference proteome</keyword>
<evidence type="ECO:0000313" key="3">
    <source>
        <dbReference type="EMBL" id="EGS22895.1"/>
    </source>
</evidence>
<feature type="transmembrane region" description="Helical" evidence="2">
    <location>
        <begin position="35"/>
        <end position="58"/>
    </location>
</feature>
<dbReference type="GeneID" id="18255410"/>
<keyword evidence="2" id="KW-1133">Transmembrane helix</keyword>
<gene>
    <name evidence="3" type="ORF">CTHT_0013720</name>
</gene>
<dbReference type="AlphaFoldDB" id="G0S1I5"/>
<protein>
    <submittedName>
        <fullName evidence="3">Uncharacterized protein</fullName>
    </submittedName>
</protein>
<feature type="transmembrane region" description="Helical" evidence="2">
    <location>
        <begin position="7"/>
        <end position="29"/>
    </location>
</feature>
<dbReference type="Proteomes" id="UP000008066">
    <property type="component" value="Unassembled WGS sequence"/>
</dbReference>
<reference evidence="3 4" key="1">
    <citation type="journal article" date="2011" name="Cell">
        <title>Insight into structure and assembly of the nuclear pore complex by utilizing the genome of a eukaryotic thermophile.</title>
        <authorList>
            <person name="Amlacher S."/>
            <person name="Sarges P."/>
            <person name="Flemming D."/>
            <person name="van Noort V."/>
            <person name="Kunze R."/>
            <person name="Devos D.P."/>
            <person name="Arumugam M."/>
            <person name="Bork P."/>
            <person name="Hurt E."/>
        </authorList>
    </citation>
    <scope>NUCLEOTIDE SEQUENCE [LARGE SCALE GENOMIC DNA]</scope>
    <source>
        <strain evidence="4">DSM 1495 / CBS 144.50 / IMI 039719</strain>
    </source>
</reference>
<name>G0S1I5_CHATD</name>
<dbReference type="EMBL" id="GL988039">
    <property type="protein sequence ID" value="EGS22895.1"/>
    <property type="molecule type" value="Genomic_DNA"/>
</dbReference>
<evidence type="ECO:0000256" key="1">
    <source>
        <dbReference type="SAM" id="Coils"/>
    </source>
</evidence>
<keyword evidence="2" id="KW-0472">Membrane</keyword>
<accession>G0S1I5</accession>
<sequence>MAPRRSLDLVTLILNAPQLIRLTFIVLPWDFFLRGLYLCSALTLYGLIVATVAILRVANRLLVVLQNLRRRLEELRVQMGDVSGVSILEG</sequence>
<keyword evidence="2" id="KW-0812">Transmembrane</keyword>
<organism evidence="4">
    <name type="scientific">Chaetomium thermophilum (strain DSM 1495 / CBS 144.50 / IMI 039719)</name>
    <name type="common">Thermochaetoides thermophila</name>
    <dbReference type="NCBI Taxonomy" id="759272"/>
    <lineage>
        <taxon>Eukaryota</taxon>
        <taxon>Fungi</taxon>
        <taxon>Dikarya</taxon>
        <taxon>Ascomycota</taxon>
        <taxon>Pezizomycotina</taxon>
        <taxon>Sordariomycetes</taxon>
        <taxon>Sordariomycetidae</taxon>
        <taxon>Sordariales</taxon>
        <taxon>Chaetomiaceae</taxon>
        <taxon>Thermochaetoides</taxon>
    </lineage>
</organism>
<dbReference type="HOGENOM" id="CLU_2440649_0_0_1"/>
<evidence type="ECO:0000313" key="4">
    <source>
        <dbReference type="Proteomes" id="UP000008066"/>
    </source>
</evidence>